<dbReference type="AlphaFoldDB" id="A0A5E4CBI7"/>
<feature type="compositionally biased region" description="Basic and acidic residues" evidence="1">
    <location>
        <begin position="15"/>
        <end position="38"/>
    </location>
</feature>
<organism evidence="2 3">
    <name type="scientific">Marmota monax</name>
    <name type="common">Woodchuck</name>
    <dbReference type="NCBI Taxonomy" id="9995"/>
    <lineage>
        <taxon>Eukaryota</taxon>
        <taxon>Metazoa</taxon>
        <taxon>Chordata</taxon>
        <taxon>Craniata</taxon>
        <taxon>Vertebrata</taxon>
        <taxon>Euteleostomi</taxon>
        <taxon>Mammalia</taxon>
        <taxon>Eutheria</taxon>
        <taxon>Euarchontoglires</taxon>
        <taxon>Glires</taxon>
        <taxon>Rodentia</taxon>
        <taxon>Sciuromorpha</taxon>
        <taxon>Sciuridae</taxon>
        <taxon>Xerinae</taxon>
        <taxon>Marmotini</taxon>
        <taxon>Marmota</taxon>
    </lineage>
</organism>
<feature type="region of interest" description="Disordered" evidence="1">
    <location>
        <begin position="1"/>
        <end position="86"/>
    </location>
</feature>
<evidence type="ECO:0000313" key="3">
    <source>
        <dbReference type="Proteomes" id="UP000335636"/>
    </source>
</evidence>
<keyword evidence="3" id="KW-1185">Reference proteome</keyword>
<feature type="non-terminal residue" evidence="2">
    <location>
        <position position="86"/>
    </location>
</feature>
<sequence>MTPRRSSGGPQCAFEENKKERESRAGERAREPSREKELPGAASPNLAGTAGPPGGTFVEGGGGATSAAAAPQASERSVGRAATSAS</sequence>
<proteinExistence type="predicted"/>
<accession>A0A5E4CBI7</accession>
<name>A0A5E4CBI7_MARMO</name>
<comment type="caution">
    <text evidence="2">The sequence shown here is derived from an EMBL/GenBank/DDBJ whole genome shotgun (WGS) entry which is preliminary data.</text>
</comment>
<reference evidence="2" key="1">
    <citation type="submission" date="2019-04" db="EMBL/GenBank/DDBJ databases">
        <authorList>
            <person name="Alioto T."/>
            <person name="Alioto T."/>
        </authorList>
    </citation>
    <scope>NUCLEOTIDE SEQUENCE [LARGE SCALE GENOMIC DNA]</scope>
</reference>
<evidence type="ECO:0000256" key="1">
    <source>
        <dbReference type="SAM" id="MobiDB-lite"/>
    </source>
</evidence>
<gene>
    <name evidence="2" type="ORF">MONAX_5E020885</name>
</gene>
<feature type="compositionally biased region" description="Gly residues" evidence="1">
    <location>
        <begin position="51"/>
        <end position="64"/>
    </location>
</feature>
<dbReference type="EMBL" id="CABDUW010001061">
    <property type="protein sequence ID" value="VTJ78311.1"/>
    <property type="molecule type" value="Genomic_DNA"/>
</dbReference>
<protein>
    <submittedName>
        <fullName evidence="2">Uncharacterized protein</fullName>
    </submittedName>
</protein>
<evidence type="ECO:0000313" key="2">
    <source>
        <dbReference type="EMBL" id="VTJ78311.1"/>
    </source>
</evidence>
<dbReference type="Proteomes" id="UP000335636">
    <property type="component" value="Unassembled WGS sequence"/>
</dbReference>